<dbReference type="Proteomes" id="UP001203607">
    <property type="component" value="Unassembled WGS sequence"/>
</dbReference>
<organism evidence="7 8">
    <name type="scientific">Flagellimonas spongiicola</name>
    <dbReference type="NCBI Taxonomy" id="2942208"/>
    <lineage>
        <taxon>Bacteria</taxon>
        <taxon>Pseudomonadati</taxon>
        <taxon>Bacteroidota</taxon>
        <taxon>Flavobacteriia</taxon>
        <taxon>Flavobacteriales</taxon>
        <taxon>Flavobacteriaceae</taxon>
        <taxon>Flagellimonas</taxon>
    </lineage>
</organism>
<dbReference type="PANTHER" id="PTHR31885">
    <property type="entry name" value="GH04784P"/>
    <property type="match status" value="1"/>
</dbReference>
<evidence type="ECO:0000256" key="2">
    <source>
        <dbReference type="ARBA" id="ARBA00007375"/>
    </source>
</evidence>
<dbReference type="RefSeq" id="WP_249657307.1">
    <property type="nucleotide sequence ID" value="NZ_JAMFMA010000002.1"/>
</dbReference>
<proteinExistence type="inferred from homology"/>
<sequence length="217" mass="24236">MKAVLNVLAVICAVTAICMDFFGQEQLYAILKPLTTISIMMVLFIKGPPNLFRFKLLLVLAFLFCLIGDIFLLNDNYFVFGLGSFLIGHLCFASGFIQLEGFQTNRWIFLLLVSIGVGLFLWLRNDLGALTGPVALYVLVIVFMAWQGASLYFKRKQSSYALIGIAVLLFMFSDTVIAINKFKTAFEFAGAVILTTYWLSIALIANATYIILDGYKK</sequence>
<name>A0ABT0PRW1_9FLAO</name>
<protein>
    <submittedName>
        <fullName evidence="7">Lysoplasmalogenase</fullName>
    </submittedName>
</protein>
<comment type="subcellular location">
    <subcellularLocation>
        <location evidence="1">Membrane</location>
        <topology evidence="1">Multi-pass membrane protein</topology>
    </subcellularLocation>
</comment>
<evidence type="ECO:0000256" key="6">
    <source>
        <dbReference type="SAM" id="Phobius"/>
    </source>
</evidence>
<keyword evidence="3 6" id="KW-0812">Transmembrane</keyword>
<feature type="transmembrane region" description="Helical" evidence="6">
    <location>
        <begin position="78"/>
        <end position="99"/>
    </location>
</feature>
<dbReference type="PANTHER" id="PTHR31885:SF6">
    <property type="entry name" value="GH04784P"/>
    <property type="match status" value="1"/>
</dbReference>
<evidence type="ECO:0000256" key="4">
    <source>
        <dbReference type="ARBA" id="ARBA00022989"/>
    </source>
</evidence>
<keyword evidence="8" id="KW-1185">Reference proteome</keyword>
<feature type="transmembrane region" description="Helical" evidence="6">
    <location>
        <begin position="191"/>
        <end position="212"/>
    </location>
</feature>
<evidence type="ECO:0000256" key="1">
    <source>
        <dbReference type="ARBA" id="ARBA00004141"/>
    </source>
</evidence>
<accession>A0ABT0PRW1</accession>
<evidence type="ECO:0000256" key="3">
    <source>
        <dbReference type="ARBA" id="ARBA00022692"/>
    </source>
</evidence>
<reference evidence="7 8" key="1">
    <citation type="submission" date="2022-05" db="EMBL/GenBank/DDBJ databases">
        <authorList>
            <person name="Park J.-S."/>
        </authorList>
    </citation>
    <scope>NUCLEOTIDE SEQUENCE [LARGE SCALE GENOMIC DNA]</scope>
    <source>
        <strain evidence="7 8">2012CJ35-5</strain>
    </source>
</reference>
<feature type="transmembrane region" description="Helical" evidence="6">
    <location>
        <begin position="135"/>
        <end position="153"/>
    </location>
</feature>
<dbReference type="EMBL" id="JAMFMA010000002">
    <property type="protein sequence ID" value="MCL6274118.1"/>
    <property type="molecule type" value="Genomic_DNA"/>
</dbReference>
<dbReference type="InterPro" id="IPR012506">
    <property type="entry name" value="TMEM86B-like"/>
</dbReference>
<feature type="transmembrane region" description="Helical" evidence="6">
    <location>
        <begin position="106"/>
        <end position="123"/>
    </location>
</feature>
<feature type="transmembrane region" description="Helical" evidence="6">
    <location>
        <begin position="52"/>
        <end position="72"/>
    </location>
</feature>
<feature type="transmembrane region" description="Helical" evidence="6">
    <location>
        <begin position="160"/>
        <end position="179"/>
    </location>
</feature>
<feature type="transmembrane region" description="Helical" evidence="6">
    <location>
        <begin position="28"/>
        <end position="45"/>
    </location>
</feature>
<evidence type="ECO:0000313" key="8">
    <source>
        <dbReference type="Proteomes" id="UP001203607"/>
    </source>
</evidence>
<gene>
    <name evidence="7" type="ORF">M3P19_08855</name>
</gene>
<dbReference type="Pfam" id="PF07947">
    <property type="entry name" value="YhhN"/>
    <property type="match status" value="1"/>
</dbReference>
<comment type="caution">
    <text evidence="7">The sequence shown here is derived from an EMBL/GenBank/DDBJ whole genome shotgun (WGS) entry which is preliminary data.</text>
</comment>
<keyword evidence="5 6" id="KW-0472">Membrane</keyword>
<comment type="similarity">
    <text evidence="2">Belongs to the TMEM86 family.</text>
</comment>
<evidence type="ECO:0000256" key="5">
    <source>
        <dbReference type="ARBA" id="ARBA00023136"/>
    </source>
</evidence>
<evidence type="ECO:0000313" key="7">
    <source>
        <dbReference type="EMBL" id="MCL6274118.1"/>
    </source>
</evidence>
<keyword evidence="4 6" id="KW-1133">Transmembrane helix</keyword>